<accession>A0ABP0D8F8</accession>
<evidence type="ECO:0000256" key="1">
    <source>
        <dbReference type="SAM" id="MobiDB-lite"/>
    </source>
</evidence>
<reference evidence="3 4" key="1">
    <citation type="submission" date="2024-01" db="EMBL/GenBank/DDBJ databases">
        <authorList>
            <person name="Allen C."/>
            <person name="Tagirdzhanova G."/>
        </authorList>
    </citation>
    <scope>NUCLEOTIDE SEQUENCE [LARGE SCALE GENOMIC DNA]</scope>
    <source>
        <strain evidence="3 4">CBS 573.63</strain>
    </source>
</reference>
<organism evidence="3 4">
    <name type="scientific">Sporothrix epigloea</name>
    <dbReference type="NCBI Taxonomy" id="1892477"/>
    <lineage>
        <taxon>Eukaryota</taxon>
        <taxon>Fungi</taxon>
        <taxon>Dikarya</taxon>
        <taxon>Ascomycota</taxon>
        <taxon>Pezizomycotina</taxon>
        <taxon>Sordariomycetes</taxon>
        <taxon>Sordariomycetidae</taxon>
        <taxon>Ophiostomatales</taxon>
        <taxon>Ophiostomataceae</taxon>
        <taxon>Sporothrix</taxon>
    </lineage>
</organism>
<dbReference type="PANTHER" id="PTHR47843:SF2">
    <property type="entry name" value="BTB DOMAIN-CONTAINING PROTEIN"/>
    <property type="match status" value="1"/>
</dbReference>
<name>A0ABP0D8F8_9PEZI</name>
<gene>
    <name evidence="3" type="ORF">SEPCBS57363_000810</name>
</gene>
<feature type="region of interest" description="Disordered" evidence="1">
    <location>
        <begin position="403"/>
        <end position="428"/>
    </location>
</feature>
<dbReference type="CDD" id="cd18186">
    <property type="entry name" value="BTB_POZ_ZBTB_KLHL-like"/>
    <property type="match status" value="1"/>
</dbReference>
<evidence type="ECO:0000259" key="2">
    <source>
        <dbReference type="PROSITE" id="PS50097"/>
    </source>
</evidence>
<feature type="domain" description="BTB" evidence="2">
    <location>
        <begin position="201"/>
        <end position="270"/>
    </location>
</feature>
<dbReference type="Pfam" id="PF00651">
    <property type="entry name" value="BTB"/>
    <property type="match status" value="1"/>
</dbReference>
<feature type="compositionally biased region" description="Polar residues" evidence="1">
    <location>
        <begin position="91"/>
        <end position="111"/>
    </location>
</feature>
<dbReference type="PROSITE" id="PS50097">
    <property type="entry name" value="BTB"/>
    <property type="match status" value="1"/>
</dbReference>
<keyword evidence="4" id="KW-1185">Reference proteome</keyword>
<feature type="compositionally biased region" description="Polar residues" evidence="1">
    <location>
        <begin position="123"/>
        <end position="140"/>
    </location>
</feature>
<dbReference type="SMART" id="SM00225">
    <property type="entry name" value="BTB"/>
    <property type="match status" value="1"/>
</dbReference>
<evidence type="ECO:0000313" key="4">
    <source>
        <dbReference type="Proteomes" id="UP001642501"/>
    </source>
</evidence>
<feature type="region of interest" description="Disordered" evidence="1">
    <location>
        <begin position="91"/>
        <end position="148"/>
    </location>
</feature>
<dbReference type="Proteomes" id="UP001642501">
    <property type="component" value="Unassembled WGS sequence"/>
</dbReference>
<dbReference type="PANTHER" id="PTHR47843">
    <property type="entry name" value="BTB DOMAIN-CONTAINING PROTEIN-RELATED"/>
    <property type="match status" value="1"/>
</dbReference>
<comment type="caution">
    <text evidence="3">The sequence shown here is derived from an EMBL/GenBank/DDBJ whole genome shotgun (WGS) entry which is preliminary data.</text>
</comment>
<dbReference type="SUPFAM" id="SSF54695">
    <property type="entry name" value="POZ domain"/>
    <property type="match status" value="1"/>
</dbReference>
<evidence type="ECO:0000313" key="3">
    <source>
        <dbReference type="EMBL" id="CAK7263906.1"/>
    </source>
</evidence>
<protein>
    <recommendedName>
        <fullName evidence="2">BTB domain-containing protein</fullName>
    </recommendedName>
</protein>
<dbReference type="EMBL" id="CAWUOM010000007">
    <property type="protein sequence ID" value="CAK7263906.1"/>
    <property type="molecule type" value="Genomic_DNA"/>
</dbReference>
<proteinExistence type="predicted"/>
<dbReference type="InterPro" id="IPR000210">
    <property type="entry name" value="BTB/POZ_dom"/>
</dbReference>
<sequence>MSNWPSLDTSLSLFGGGMEVDGDVGVGVESSSGAGAEDWTQYDNSFEFSQQPHPASPSMPPPASTAAASLLLALTHDEGVSSAVNDGISIKTCNNNDSRTNSNSATISHNFPTPAPLVGSVSDRLSNSRKSLGRSQSPAGVTTPRPFSYNSLRSVQSDLTSRSAAPTAIDGASTTATAVQARPKETKQLCSGPMMFRKPLSIATVAINGSEFHIHADLLCKHSDYFSRCLRGNFAEAETQRIEIDGDEISVDDFGLWVDLLYRSHFQKAETFVLRKESTGGTLSTMQILTLWKLSDRFLHKPLADLASESLLHRLSLYSVEQWRKLYRTRPASDIRARVSRLQVAYRYCCDQELPFIDDIVTACANCPAQVYAECASLLEVDFMMLVSQRMIMAHADRQLVSKDQQRTRASTGARSSEVGMADISGLL</sequence>
<dbReference type="InterPro" id="IPR011333">
    <property type="entry name" value="SKP1/BTB/POZ_sf"/>
</dbReference>
<dbReference type="Gene3D" id="3.30.710.10">
    <property type="entry name" value="Potassium Channel Kv1.1, Chain A"/>
    <property type="match status" value="1"/>
</dbReference>